<name>J7LAR1_NOCAA</name>
<dbReference type="EMBL" id="CP003788">
    <property type="protein sequence ID" value="AFR09771.1"/>
    <property type="molecule type" value="Genomic_DNA"/>
</dbReference>
<reference evidence="3" key="2">
    <citation type="submission" date="2012-08" db="EMBL/GenBank/DDBJ databases">
        <title>Whole-genome sequence of Nocardiopsis alba strain ATCC BAA-2165 associated with honeybees.</title>
        <authorList>
            <person name="Qiao J."/>
            <person name="Chen L."/>
            <person name="Li Y."/>
            <person name="Wang J."/>
            <person name="Zhang W."/>
            <person name="Chen S."/>
        </authorList>
    </citation>
    <scope>NUCLEOTIDE SEQUENCE [LARGE SCALE GENOMIC DNA]</scope>
    <source>
        <strain evidence="3">ATCC BAA-2165 / BE74</strain>
    </source>
</reference>
<proteinExistence type="predicted"/>
<feature type="compositionally biased region" description="Basic and acidic residues" evidence="1">
    <location>
        <begin position="45"/>
        <end position="55"/>
    </location>
</feature>
<feature type="region of interest" description="Disordered" evidence="1">
    <location>
        <begin position="32"/>
        <end position="55"/>
    </location>
</feature>
<evidence type="ECO:0000313" key="3">
    <source>
        <dbReference type="Proteomes" id="UP000003779"/>
    </source>
</evidence>
<evidence type="ECO:0000313" key="2">
    <source>
        <dbReference type="EMBL" id="AFR09771.1"/>
    </source>
</evidence>
<dbReference type="PATRIC" id="fig|1205910.3.peg.4388"/>
<dbReference type="KEGG" id="nal:B005_4649"/>
<accession>J7LAR1</accession>
<sequence length="55" mass="6227">MLNDLKTELGLDTPVRESLHNPMIFFRMPARPRPAATIAPPRPRHTNDPDPAPRT</sequence>
<dbReference type="HOGENOM" id="CLU_3027736_0_0_11"/>
<dbReference type="Proteomes" id="UP000003779">
    <property type="component" value="Chromosome"/>
</dbReference>
<reference evidence="2 3" key="1">
    <citation type="journal article" date="2012" name="J. Bacteriol.">
        <title>Whole-Genome Sequence of Nocardiopsis alba Strain ATCC BAA-2165, Associated with Honeybees.</title>
        <authorList>
            <person name="Qiao J."/>
            <person name="Chen L."/>
            <person name="Li Y."/>
            <person name="Wang J."/>
            <person name="Zhang W."/>
            <person name="Chen S."/>
        </authorList>
    </citation>
    <scope>NUCLEOTIDE SEQUENCE [LARGE SCALE GENOMIC DNA]</scope>
    <source>
        <strain evidence="3">ATCC BAA-2165 / BE74</strain>
    </source>
</reference>
<protein>
    <submittedName>
        <fullName evidence="2">Uncharacterized protein</fullName>
    </submittedName>
</protein>
<dbReference type="AlphaFoldDB" id="J7LAR1"/>
<evidence type="ECO:0000256" key="1">
    <source>
        <dbReference type="SAM" id="MobiDB-lite"/>
    </source>
</evidence>
<gene>
    <name evidence="2" type="ordered locus">B005_4649</name>
</gene>
<organism evidence="2 3">
    <name type="scientific">Nocardiopsis alba (strain ATCC BAA-2165 / BE74)</name>
    <dbReference type="NCBI Taxonomy" id="1205910"/>
    <lineage>
        <taxon>Bacteria</taxon>
        <taxon>Bacillati</taxon>
        <taxon>Actinomycetota</taxon>
        <taxon>Actinomycetes</taxon>
        <taxon>Streptosporangiales</taxon>
        <taxon>Nocardiopsidaceae</taxon>
        <taxon>Nocardiopsis</taxon>
    </lineage>
</organism>